<dbReference type="EMBL" id="WJBH02000004">
    <property type="protein sequence ID" value="KAI9559943.1"/>
    <property type="molecule type" value="Genomic_DNA"/>
</dbReference>
<dbReference type="AlphaFoldDB" id="A0AAD5LCY1"/>
<evidence type="ECO:0000256" key="1">
    <source>
        <dbReference type="SAM" id="SignalP"/>
    </source>
</evidence>
<dbReference type="Proteomes" id="UP000820818">
    <property type="component" value="Linkage Group LG4"/>
</dbReference>
<comment type="caution">
    <text evidence="2">The sequence shown here is derived from an EMBL/GenBank/DDBJ whole genome shotgun (WGS) entry which is preliminary data.</text>
</comment>
<evidence type="ECO:0000313" key="3">
    <source>
        <dbReference type="Proteomes" id="UP000820818"/>
    </source>
</evidence>
<protein>
    <submittedName>
        <fullName evidence="2">Uncharacterized protein</fullName>
    </submittedName>
</protein>
<keyword evidence="1" id="KW-0732">Signal</keyword>
<feature type="signal peptide" evidence="1">
    <location>
        <begin position="1"/>
        <end position="19"/>
    </location>
</feature>
<keyword evidence="3" id="KW-1185">Reference proteome</keyword>
<organism evidence="2 3">
    <name type="scientific">Daphnia sinensis</name>
    <dbReference type="NCBI Taxonomy" id="1820382"/>
    <lineage>
        <taxon>Eukaryota</taxon>
        <taxon>Metazoa</taxon>
        <taxon>Ecdysozoa</taxon>
        <taxon>Arthropoda</taxon>
        <taxon>Crustacea</taxon>
        <taxon>Branchiopoda</taxon>
        <taxon>Diplostraca</taxon>
        <taxon>Cladocera</taxon>
        <taxon>Anomopoda</taxon>
        <taxon>Daphniidae</taxon>
        <taxon>Daphnia</taxon>
        <taxon>Daphnia similis group</taxon>
    </lineage>
</organism>
<gene>
    <name evidence="2" type="ORF">GHT06_013950</name>
</gene>
<proteinExistence type="predicted"/>
<evidence type="ECO:0000313" key="2">
    <source>
        <dbReference type="EMBL" id="KAI9559943.1"/>
    </source>
</evidence>
<reference evidence="2 3" key="1">
    <citation type="submission" date="2022-05" db="EMBL/GenBank/DDBJ databases">
        <title>A multi-omics perspective on studying reproductive biology in Daphnia sinensis.</title>
        <authorList>
            <person name="Jia J."/>
        </authorList>
    </citation>
    <scope>NUCLEOTIDE SEQUENCE [LARGE SCALE GENOMIC DNA]</scope>
    <source>
        <strain evidence="2 3">WSL</strain>
    </source>
</reference>
<sequence length="82" mass="9446">MKSYITLMLTLMLLVAVVADNAYSVRYPSSGAPLYQFRFQPISGYASYVYLPTSSNPSSYGGRRNGYYQQKSVPHVYRRRQY</sequence>
<accession>A0AAD5LCY1</accession>
<name>A0AAD5LCY1_9CRUS</name>
<feature type="chain" id="PRO_5042030530" evidence="1">
    <location>
        <begin position="20"/>
        <end position="82"/>
    </location>
</feature>